<reference evidence="2 3" key="1">
    <citation type="submission" date="2018-06" db="EMBL/GenBank/DDBJ databases">
        <title>Freshwater and sediment microbial communities from various areas in North America, analyzing microbe dynamics in response to fracking.</title>
        <authorList>
            <person name="Lamendella R."/>
        </authorList>
    </citation>
    <scope>NUCLEOTIDE SEQUENCE [LARGE SCALE GENOMIC DNA]</scope>
    <source>
        <strain evidence="2 3">114J</strain>
    </source>
</reference>
<proteinExistence type="predicted"/>
<evidence type="ECO:0000313" key="2">
    <source>
        <dbReference type="EMBL" id="RBP30689.1"/>
    </source>
</evidence>
<dbReference type="InterPro" id="IPR013783">
    <property type="entry name" value="Ig-like_fold"/>
</dbReference>
<dbReference type="AlphaFoldDB" id="A0A366GSY9"/>
<dbReference type="Proteomes" id="UP000252995">
    <property type="component" value="Unassembled WGS sequence"/>
</dbReference>
<sequence length="158" mass="16236">MSAGSADGSNDTTSSYDSGTKSSGERVSSDSSSDDTVVSDSSQTDGSTDETTGTVDSGTVEESPVTSEPAVTGTAKLSWVAPATRVNGEGLAMGELDSYIISYGQDASELSKTIEINDASTMEYTIDNLGTGEWFFSIQVVDTDGLISAPSDVVSKTI</sequence>
<gene>
    <name evidence="2" type="ORF">DET50_107104</name>
</gene>
<name>A0A366GSY9_9GAMM</name>
<dbReference type="InterPro" id="IPR036116">
    <property type="entry name" value="FN3_sf"/>
</dbReference>
<evidence type="ECO:0000313" key="3">
    <source>
        <dbReference type="Proteomes" id="UP000252995"/>
    </source>
</evidence>
<dbReference type="EMBL" id="QNRO01000007">
    <property type="protein sequence ID" value="RBP30689.1"/>
    <property type="molecule type" value="Genomic_DNA"/>
</dbReference>
<dbReference type="SUPFAM" id="SSF49265">
    <property type="entry name" value="Fibronectin type III"/>
    <property type="match status" value="1"/>
</dbReference>
<feature type="compositionally biased region" description="Low complexity" evidence="1">
    <location>
        <begin position="29"/>
        <end position="62"/>
    </location>
</feature>
<accession>A0A366GSY9</accession>
<evidence type="ECO:0000256" key="1">
    <source>
        <dbReference type="SAM" id="MobiDB-lite"/>
    </source>
</evidence>
<dbReference type="InterPro" id="IPR003961">
    <property type="entry name" value="FN3_dom"/>
</dbReference>
<comment type="caution">
    <text evidence="2">The sequence shown here is derived from an EMBL/GenBank/DDBJ whole genome shotgun (WGS) entry which is preliminary data.</text>
</comment>
<protein>
    <recommendedName>
        <fullName evidence="4">Fibronectin type-III domain-containing protein</fullName>
    </recommendedName>
</protein>
<feature type="compositionally biased region" description="Polar residues" evidence="1">
    <location>
        <begin position="7"/>
        <end position="21"/>
    </location>
</feature>
<organism evidence="2 3">
    <name type="scientific">Marinobacter pelagius</name>
    <dbReference type="NCBI Taxonomy" id="379482"/>
    <lineage>
        <taxon>Bacteria</taxon>
        <taxon>Pseudomonadati</taxon>
        <taxon>Pseudomonadota</taxon>
        <taxon>Gammaproteobacteria</taxon>
        <taxon>Pseudomonadales</taxon>
        <taxon>Marinobacteraceae</taxon>
        <taxon>Marinobacter</taxon>
    </lineage>
</organism>
<dbReference type="CDD" id="cd00063">
    <property type="entry name" value="FN3"/>
    <property type="match status" value="1"/>
</dbReference>
<dbReference type="RefSeq" id="WP_258546087.1">
    <property type="nucleotide sequence ID" value="NZ_QNRO01000007.1"/>
</dbReference>
<evidence type="ECO:0008006" key="4">
    <source>
        <dbReference type="Google" id="ProtNLM"/>
    </source>
</evidence>
<feature type="region of interest" description="Disordered" evidence="1">
    <location>
        <begin position="1"/>
        <end position="73"/>
    </location>
</feature>
<dbReference type="Gene3D" id="2.60.40.10">
    <property type="entry name" value="Immunoglobulins"/>
    <property type="match status" value="1"/>
</dbReference>